<reference evidence="19" key="1">
    <citation type="submission" date="2021-03" db="EMBL/GenBank/DDBJ databases">
        <title>Revisited historic fungal species revealed as producer of novel bioactive compounds through whole genome sequencing and comparative genomics.</title>
        <authorList>
            <person name="Vignolle G.A."/>
            <person name="Hochenegger N."/>
            <person name="Mach R.L."/>
            <person name="Mach-Aigner A.R."/>
            <person name="Javad Rahimi M."/>
            <person name="Salim K.A."/>
            <person name="Chan C.M."/>
            <person name="Lim L.B.L."/>
            <person name="Cai F."/>
            <person name="Druzhinina I.S."/>
            <person name="U'Ren J.M."/>
            <person name="Derntl C."/>
        </authorList>
    </citation>
    <scope>NUCLEOTIDE SEQUENCE</scope>
    <source>
        <strain evidence="19">TUCIM 5799</strain>
    </source>
</reference>
<comment type="catalytic activity">
    <reaction evidence="15">
        <text>an organic molecule + reduced [NADPH--hemoprotein reductase] + O2 = an alcohol + oxidized [NADPH--hemoprotein reductase] + H2O + H(+)</text>
        <dbReference type="Rhea" id="RHEA:17149"/>
        <dbReference type="Rhea" id="RHEA-COMP:11964"/>
        <dbReference type="Rhea" id="RHEA-COMP:11965"/>
        <dbReference type="ChEBI" id="CHEBI:15377"/>
        <dbReference type="ChEBI" id="CHEBI:15378"/>
        <dbReference type="ChEBI" id="CHEBI:15379"/>
        <dbReference type="ChEBI" id="CHEBI:30879"/>
        <dbReference type="ChEBI" id="CHEBI:57618"/>
        <dbReference type="ChEBI" id="CHEBI:58210"/>
        <dbReference type="ChEBI" id="CHEBI:142491"/>
        <dbReference type="EC" id="1.14.14.1"/>
    </reaction>
</comment>
<dbReference type="Gene3D" id="3.40.50.80">
    <property type="entry name" value="Nucleotide-binding domain of ferredoxin-NADP reductase (FNR) module"/>
    <property type="match status" value="1"/>
</dbReference>
<sequence>MSIPGPKPLPVLGNLLDIDVNEGLASLIKLGQKWGPIFSLTFAGRRETFVCSRELADQLCDETRFHKLVNGPVEKLRPVAGNGLFTAPHGNEDWAIAHRTLVPLFGPLGVRDMFDGMLDIAGQLCLKWARFGSSTSFDAAGEFTRLTLDTIALCTMDFRFNSFYREGDMHPFVSSMVAALSEADKQGVLPDMANLFRSKSIAEYKDHIEKMNQVCREIIAHRRKYPKEGKPRDLLDTMLNAKDDKTGRGLSDQSVIHNLLTFLIAGHETTSGLLSFTLYYLLENPDTLEKARQEVLEVLGAEELSVRHLQKLPYLDACLRESLRLSPTAPGFTVTPFNNEIVHDGDTEYILQKGSPYFLLLHSIHRDTAVWGPDADEFKPERMLNVEFDKLPKNAWKPFGNGVRGCIGRAFAWQESQMILALLLRDFDIRKADPNYKLKIKQTLTIKPVGFEIKISVVRGFSLQATGPMNEAHKNLQRGHPVVFVAASYDGQPAGNASEFMAWLSRLEPGSLTGVRYAVFGCGNRDWQATYFKVPRVLDEGLSKAGAERLVTMGMADSATSDVVSELEDWMQESLWPRLSKNVNVADGPAAVKRGNPSNITLGEPARLSTRKGFVKATVTEARVLSAPGVSQKRHLELRLPEDMEYDTGDHLQVLPANSNTLVQRVLSKFHISADTTVTLSGANSIGLPVGVPITAGDLFTSYVELTHTASAGQIRCIADSVDVAAEATGSKAELQRLANGDCYKTDILERHTSVLDLLERFPAARPPLSAFLSMLPPVCPRTYSISSAPSWKPGYATLTYSVVGPHDSNMAGAAADLPRAFRGTCSSYLAALEPGHVVYVRKGAQKNAFRAPAVTDASVPLIMVAAGSGLAPFRAILQQRLLAASVDGVSSRPAPALLFFGCRGPELDSLYQDELDVMEREGIVEVRRAYSRGGDGTEGRYVQDAVVAAREEAGELWDRGARVLVCSSKKVADDVLRVMGPILFEFDRGQNRTKRQGLGDWGDDIRSQGRWVAEVFN</sequence>
<evidence type="ECO:0000256" key="10">
    <source>
        <dbReference type="ARBA" id="ARBA00022982"/>
    </source>
</evidence>
<dbReference type="Pfam" id="PF00258">
    <property type="entry name" value="Flavodoxin_1"/>
    <property type="match status" value="1"/>
</dbReference>
<dbReference type="CDD" id="cd06206">
    <property type="entry name" value="bifunctional_CYPOR"/>
    <property type="match status" value="1"/>
</dbReference>
<dbReference type="Pfam" id="PF00175">
    <property type="entry name" value="NAD_binding_1"/>
    <property type="match status" value="1"/>
</dbReference>
<dbReference type="FunFam" id="1.10.630.10:FF:000040">
    <property type="entry name" value="Bifunctional cytochrome P450/NADPH--P450 reductase"/>
    <property type="match status" value="1"/>
</dbReference>
<keyword evidence="7 15" id="KW-0479">Metal-binding</keyword>
<dbReference type="GO" id="GO:0010181">
    <property type="term" value="F:FMN binding"/>
    <property type="evidence" value="ECO:0007669"/>
    <property type="project" value="UniProtKB-UniRule"/>
</dbReference>
<evidence type="ECO:0000313" key="19">
    <source>
        <dbReference type="EMBL" id="KAI1881044.1"/>
    </source>
</evidence>
<dbReference type="Gene3D" id="2.40.30.10">
    <property type="entry name" value="Translation factors"/>
    <property type="match status" value="1"/>
</dbReference>
<evidence type="ECO:0000256" key="15">
    <source>
        <dbReference type="PIRNR" id="PIRNR000209"/>
    </source>
</evidence>
<dbReference type="PROSITE" id="PS00086">
    <property type="entry name" value="CYTOCHROME_P450"/>
    <property type="match status" value="1"/>
</dbReference>
<comment type="similarity">
    <text evidence="2 15">In the N-terminal section; belongs to the cytochrome P450 family.</text>
</comment>
<evidence type="ECO:0000256" key="7">
    <source>
        <dbReference type="ARBA" id="ARBA00022723"/>
    </source>
</evidence>
<evidence type="ECO:0000259" key="18">
    <source>
        <dbReference type="PROSITE" id="PS51384"/>
    </source>
</evidence>
<dbReference type="AlphaFoldDB" id="A0A9P9WXX8"/>
<feature type="domain" description="FAD-binding FR-type" evidence="18">
    <location>
        <begin position="612"/>
        <end position="853"/>
    </location>
</feature>
<dbReference type="PIRSF" id="PIRSF000209">
    <property type="entry name" value="Bifunctional_P450_P450R"/>
    <property type="match status" value="1"/>
</dbReference>
<feature type="binding site" description="axial binding residue" evidence="16">
    <location>
        <position position="406"/>
    </location>
    <ligand>
        <name>heme</name>
        <dbReference type="ChEBI" id="CHEBI:30413"/>
    </ligand>
    <ligandPart>
        <name>Fe</name>
        <dbReference type="ChEBI" id="CHEBI:18248"/>
    </ligandPart>
</feature>
<dbReference type="SUPFAM" id="SSF52343">
    <property type="entry name" value="Ferredoxin reductase-like, C-terminal NADP-linked domain"/>
    <property type="match status" value="1"/>
</dbReference>
<evidence type="ECO:0000256" key="14">
    <source>
        <dbReference type="ARBA" id="ARBA00049342"/>
    </source>
</evidence>
<evidence type="ECO:0000259" key="17">
    <source>
        <dbReference type="PROSITE" id="PS50902"/>
    </source>
</evidence>
<comment type="catalytic activity">
    <reaction evidence="14 15">
        <text>2 oxidized [cytochrome P450] + NADPH = 2 reduced [cytochrome P450] + NADP(+) + H(+)</text>
        <dbReference type="Rhea" id="RHEA:24040"/>
        <dbReference type="Rhea" id="RHEA-COMP:14627"/>
        <dbReference type="Rhea" id="RHEA-COMP:14628"/>
        <dbReference type="ChEBI" id="CHEBI:15378"/>
        <dbReference type="ChEBI" id="CHEBI:55376"/>
        <dbReference type="ChEBI" id="CHEBI:57783"/>
        <dbReference type="ChEBI" id="CHEBI:58349"/>
        <dbReference type="ChEBI" id="CHEBI:60344"/>
        <dbReference type="EC" id="1.6.2.4"/>
    </reaction>
</comment>
<keyword evidence="8 15" id="KW-0274">FAD</keyword>
<keyword evidence="13 15" id="KW-0503">Monooxygenase</keyword>
<dbReference type="EMBL" id="JAFIMR010000002">
    <property type="protein sequence ID" value="KAI1881044.1"/>
    <property type="molecule type" value="Genomic_DNA"/>
</dbReference>
<dbReference type="SUPFAM" id="SSF63380">
    <property type="entry name" value="Riboflavin synthase domain-like"/>
    <property type="match status" value="1"/>
</dbReference>
<evidence type="ECO:0000256" key="12">
    <source>
        <dbReference type="ARBA" id="ARBA00023004"/>
    </source>
</evidence>
<evidence type="ECO:0000256" key="13">
    <source>
        <dbReference type="ARBA" id="ARBA00023033"/>
    </source>
</evidence>
<dbReference type="Gene3D" id="1.20.990.10">
    <property type="entry name" value="NADPH-cytochrome p450 Reductase, Chain A, domain 3"/>
    <property type="match status" value="1"/>
</dbReference>
<dbReference type="InterPro" id="IPR017972">
    <property type="entry name" value="Cyt_P450_CS"/>
</dbReference>
<dbReference type="InterPro" id="IPR017927">
    <property type="entry name" value="FAD-bd_FR_type"/>
</dbReference>
<dbReference type="InterPro" id="IPR023206">
    <property type="entry name" value="Bifunctional_P450_P450_red"/>
</dbReference>
<evidence type="ECO:0000313" key="20">
    <source>
        <dbReference type="Proteomes" id="UP000829685"/>
    </source>
</evidence>
<keyword evidence="20" id="KW-1185">Reference proteome</keyword>
<keyword evidence="10 15" id="KW-0249">Electron transport</keyword>
<dbReference type="PROSITE" id="PS50902">
    <property type="entry name" value="FLAVODOXIN_LIKE"/>
    <property type="match status" value="1"/>
</dbReference>
<comment type="cofactor">
    <cofactor evidence="1 15 16">
        <name>heme</name>
        <dbReference type="ChEBI" id="CHEBI:30413"/>
    </cofactor>
</comment>
<dbReference type="CDD" id="cd11068">
    <property type="entry name" value="CYP120A1"/>
    <property type="match status" value="1"/>
</dbReference>
<dbReference type="EC" id="1.14.14.1" evidence="15"/>
<dbReference type="InterPro" id="IPR023173">
    <property type="entry name" value="NADPH_Cyt_P450_Rdtase_alpha"/>
</dbReference>
<dbReference type="SUPFAM" id="SSF52218">
    <property type="entry name" value="Flavoproteins"/>
    <property type="match status" value="1"/>
</dbReference>
<dbReference type="PANTHER" id="PTHR19384">
    <property type="entry name" value="NITRIC OXIDE SYNTHASE-RELATED"/>
    <property type="match status" value="1"/>
</dbReference>
<keyword evidence="5 15" id="KW-0285">Flavoprotein</keyword>
<dbReference type="GO" id="GO:0020037">
    <property type="term" value="F:heme binding"/>
    <property type="evidence" value="ECO:0007669"/>
    <property type="project" value="UniProtKB-UniRule"/>
</dbReference>
<dbReference type="PRINTS" id="PR00369">
    <property type="entry name" value="FLAVODOXIN"/>
</dbReference>
<evidence type="ECO:0000256" key="4">
    <source>
        <dbReference type="ARBA" id="ARBA00022617"/>
    </source>
</evidence>
<keyword evidence="3 15" id="KW-0813">Transport</keyword>
<dbReference type="GO" id="GO:0050660">
    <property type="term" value="F:flavin adenine dinucleotide binding"/>
    <property type="evidence" value="ECO:0007669"/>
    <property type="project" value="TreeGrafter"/>
</dbReference>
<dbReference type="PROSITE" id="PS51384">
    <property type="entry name" value="FAD_FR"/>
    <property type="match status" value="1"/>
</dbReference>
<dbReference type="Gene3D" id="3.40.50.360">
    <property type="match status" value="1"/>
</dbReference>
<dbReference type="SUPFAM" id="SSF48264">
    <property type="entry name" value="Cytochrome P450"/>
    <property type="match status" value="1"/>
</dbReference>
<dbReference type="GO" id="GO:0003958">
    <property type="term" value="F:NADPH-hemoprotein reductase activity"/>
    <property type="evidence" value="ECO:0007669"/>
    <property type="project" value="UniProtKB-UniRule"/>
</dbReference>
<protein>
    <recommendedName>
        <fullName evidence="15">Bifunctional cytochrome P450/NADPH--P450 reductase</fullName>
    </recommendedName>
    <domain>
        <recommendedName>
            <fullName evidence="15">Cytochrome P450</fullName>
            <ecNumber evidence="15">1.14.14.1</ecNumber>
        </recommendedName>
    </domain>
    <domain>
        <recommendedName>
            <fullName evidence="15">NADPH--cytochrome P450 reductase</fullName>
            <ecNumber evidence="15">1.6.2.4</ecNumber>
        </recommendedName>
    </domain>
</protein>
<dbReference type="GO" id="GO:0070330">
    <property type="term" value="F:aromatase activity"/>
    <property type="evidence" value="ECO:0007669"/>
    <property type="project" value="UniProtKB-UniRule"/>
</dbReference>
<feature type="domain" description="Flavodoxin-like" evidence="17">
    <location>
        <begin position="422"/>
        <end position="575"/>
    </location>
</feature>
<keyword evidence="11 15" id="KW-0560">Oxidoreductase</keyword>
<name>A0A9P9WXX8_9PEZI</name>
<dbReference type="InterPro" id="IPR001709">
    <property type="entry name" value="Flavoprot_Pyr_Nucl_cyt_Rdtase"/>
</dbReference>
<dbReference type="InterPro" id="IPR003097">
    <property type="entry name" value="CysJ-like_FAD-binding"/>
</dbReference>
<dbReference type="InterPro" id="IPR001128">
    <property type="entry name" value="Cyt_P450"/>
</dbReference>
<dbReference type="PRINTS" id="PR00371">
    <property type="entry name" value="FPNCR"/>
</dbReference>
<dbReference type="EC" id="1.6.2.4" evidence="15"/>
<comment type="cofactor">
    <cofactor evidence="15">
        <name>FAD</name>
        <dbReference type="ChEBI" id="CHEBI:57692"/>
    </cofactor>
    <cofactor evidence="15">
        <name>FMN</name>
        <dbReference type="ChEBI" id="CHEBI:58210"/>
    </cofactor>
</comment>
<dbReference type="InterPro" id="IPR039261">
    <property type="entry name" value="FNR_nucleotide-bd"/>
</dbReference>
<dbReference type="InterPro" id="IPR008254">
    <property type="entry name" value="Flavodoxin/NO_synth"/>
</dbReference>
<dbReference type="Pfam" id="PF00067">
    <property type="entry name" value="p450"/>
    <property type="match status" value="1"/>
</dbReference>
<dbReference type="InterPro" id="IPR029039">
    <property type="entry name" value="Flavoprotein-like_sf"/>
</dbReference>
<evidence type="ECO:0000256" key="1">
    <source>
        <dbReference type="ARBA" id="ARBA00001971"/>
    </source>
</evidence>
<dbReference type="PANTHER" id="PTHR19384:SF127">
    <property type="entry name" value="BIFUNCTIONAL CYTOCHROME P450_NADPH--P450 REDUCTASE"/>
    <property type="match status" value="1"/>
</dbReference>
<proteinExistence type="inferred from homology"/>
<dbReference type="InterPro" id="IPR001094">
    <property type="entry name" value="Flavdoxin-like"/>
</dbReference>
<organism evidence="19 20">
    <name type="scientific">Neoarthrinium moseri</name>
    <dbReference type="NCBI Taxonomy" id="1658444"/>
    <lineage>
        <taxon>Eukaryota</taxon>
        <taxon>Fungi</taxon>
        <taxon>Dikarya</taxon>
        <taxon>Ascomycota</taxon>
        <taxon>Pezizomycotina</taxon>
        <taxon>Sordariomycetes</taxon>
        <taxon>Xylariomycetidae</taxon>
        <taxon>Amphisphaeriales</taxon>
        <taxon>Apiosporaceae</taxon>
        <taxon>Neoarthrinium</taxon>
    </lineage>
</organism>
<evidence type="ECO:0000256" key="2">
    <source>
        <dbReference type="ARBA" id="ARBA00010018"/>
    </source>
</evidence>
<comment type="caution">
    <text evidence="19">The sequence shown here is derived from an EMBL/GenBank/DDBJ whole genome shotgun (WGS) entry which is preliminary data.</text>
</comment>
<evidence type="ECO:0000256" key="8">
    <source>
        <dbReference type="ARBA" id="ARBA00022827"/>
    </source>
</evidence>
<keyword evidence="9 15" id="KW-0521">NADP</keyword>
<accession>A0A9P9WXX8</accession>
<dbReference type="Proteomes" id="UP000829685">
    <property type="component" value="Unassembled WGS sequence"/>
</dbReference>
<dbReference type="InterPro" id="IPR001433">
    <property type="entry name" value="OxRdtase_FAD/NAD-bd"/>
</dbReference>
<dbReference type="InterPro" id="IPR017938">
    <property type="entry name" value="Riboflavin_synthase-like_b-brl"/>
</dbReference>
<keyword evidence="6 15" id="KW-0288">FMN</keyword>
<dbReference type="InterPro" id="IPR036396">
    <property type="entry name" value="Cyt_P450_sf"/>
</dbReference>
<keyword evidence="12 15" id="KW-0408">Iron</keyword>
<evidence type="ECO:0000256" key="16">
    <source>
        <dbReference type="PIRSR" id="PIRSR000209-1"/>
    </source>
</evidence>
<evidence type="ECO:0000256" key="11">
    <source>
        <dbReference type="ARBA" id="ARBA00023002"/>
    </source>
</evidence>
<keyword evidence="4 15" id="KW-0349">Heme</keyword>
<dbReference type="GO" id="GO:0005506">
    <property type="term" value="F:iron ion binding"/>
    <property type="evidence" value="ECO:0007669"/>
    <property type="project" value="UniProtKB-UniRule"/>
</dbReference>
<evidence type="ECO:0000256" key="6">
    <source>
        <dbReference type="ARBA" id="ARBA00022643"/>
    </source>
</evidence>
<dbReference type="Gene3D" id="1.10.630.10">
    <property type="entry name" value="Cytochrome P450"/>
    <property type="match status" value="1"/>
</dbReference>
<dbReference type="GO" id="GO:0005829">
    <property type="term" value="C:cytosol"/>
    <property type="evidence" value="ECO:0007669"/>
    <property type="project" value="TreeGrafter"/>
</dbReference>
<evidence type="ECO:0000256" key="9">
    <source>
        <dbReference type="ARBA" id="ARBA00022857"/>
    </source>
</evidence>
<evidence type="ECO:0000256" key="3">
    <source>
        <dbReference type="ARBA" id="ARBA00022448"/>
    </source>
</evidence>
<gene>
    <name evidence="19" type="ORF">JX265_001284</name>
</gene>
<evidence type="ECO:0000256" key="5">
    <source>
        <dbReference type="ARBA" id="ARBA00022630"/>
    </source>
</evidence>
<dbReference type="Pfam" id="PF00667">
    <property type="entry name" value="FAD_binding_1"/>
    <property type="match status" value="1"/>
</dbReference>